<gene>
    <name evidence="1" type="ORF">RRG08_005675</name>
</gene>
<dbReference type="AlphaFoldDB" id="A0AAE0YDL5"/>
<evidence type="ECO:0000313" key="1">
    <source>
        <dbReference type="EMBL" id="KAK3740984.1"/>
    </source>
</evidence>
<evidence type="ECO:0000313" key="2">
    <source>
        <dbReference type="Proteomes" id="UP001283361"/>
    </source>
</evidence>
<reference evidence="1" key="1">
    <citation type="journal article" date="2023" name="G3 (Bethesda)">
        <title>A reference genome for the long-term kleptoplast-retaining sea slug Elysia crispata morphotype clarki.</title>
        <authorList>
            <person name="Eastman K.E."/>
            <person name="Pendleton A.L."/>
            <person name="Shaikh M.A."/>
            <person name="Suttiyut T."/>
            <person name="Ogas R."/>
            <person name="Tomko P."/>
            <person name="Gavelis G."/>
            <person name="Widhalm J.R."/>
            <person name="Wisecaver J.H."/>
        </authorList>
    </citation>
    <scope>NUCLEOTIDE SEQUENCE</scope>
    <source>
        <strain evidence="1">ECLA1</strain>
    </source>
</reference>
<dbReference type="Proteomes" id="UP001283361">
    <property type="component" value="Unassembled WGS sequence"/>
</dbReference>
<name>A0AAE0YDL5_9GAST</name>
<accession>A0AAE0YDL5</accession>
<dbReference type="EMBL" id="JAWDGP010006450">
    <property type="protein sequence ID" value="KAK3740984.1"/>
    <property type="molecule type" value="Genomic_DNA"/>
</dbReference>
<comment type="caution">
    <text evidence="1">The sequence shown here is derived from an EMBL/GenBank/DDBJ whole genome shotgun (WGS) entry which is preliminary data.</text>
</comment>
<keyword evidence="2" id="KW-1185">Reference proteome</keyword>
<organism evidence="1 2">
    <name type="scientific">Elysia crispata</name>
    <name type="common">lettuce slug</name>
    <dbReference type="NCBI Taxonomy" id="231223"/>
    <lineage>
        <taxon>Eukaryota</taxon>
        <taxon>Metazoa</taxon>
        <taxon>Spiralia</taxon>
        <taxon>Lophotrochozoa</taxon>
        <taxon>Mollusca</taxon>
        <taxon>Gastropoda</taxon>
        <taxon>Heterobranchia</taxon>
        <taxon>Euthyneura</taxon>
        <taxon>Panpulmonata</taxon>
        <taxon>Sacoglossa</taxon>
        <taxon>Placobranchoidea</taxon>
        <taxon>Plakobranchidae</taxon>
        <taxon>Elysia</taxon>
    </lineage>
</organism>
<sequence length="106" mass="11845">MRNQREEFMQDGHIYIECRCSAGMYGEVGQEVPKDLKVISPTAYTQHNGDNALNVKSRNPSAIVERPRRRVRNGMVNGRSILEERLSCIVEGAVTAPSLPALFTVN</sequence>
<protein>
    <submittedName>
        <fullName evidence="1">Uncharacterized protein</fullName>
    </submittedName>
</protein>
<proteinExistence type="predicted"/>